<feature type="compositionally biased region" description="Basic residues" evidence="1">
    <location>
        <begin position="1"/>
        <end position="11"/>
    </location>
</feature>
<reference evidence="3" key="1">
    <citation type="submission" date="2016-10" db="EMBL/GenBank/DDBJ databases">
        <authorList>
            <person name="Varghese N."/>
            <person name="Submissions S."/>
        </authorList>
    </citation>
    <scope>NUCLEOTIDE SEQUENCE [LARGE SCALE GENOMIC DNA]</scope>
    <source>
        <strain evidence="3">CGMCC 4.3147</strain>
    </source>
</reference>
<dbReference type="EMBL" id="FNGF01000005">
    <property type="protein sequence ID" value="SDL36250.1"/>
    <property type="molecule type" value="Genomic_DNA"/>
</dbReference>
<organism evidence="2 3">
    <name type="scientific">Glycomyces sambucus</name>
    <dbReference type="NCBI Taxonomy" id="380244"/>
    <lineage>
        <taxon>Bacteria</taxon>
        <taxon>Bacillati</taxon>
        <taxon>Actinomycetota</taxon>
        <taxon>Actinomycetes</taxon>
        <taxon>Glycomycetales</taxon>
        <taxon>Glycomycetaceae</taxon>
        <taxon>Glycomyces</taxon>
    </lineage>
</organism>
<name>A0A1G9JFB1_9ACTN</name>
<dbReference type="AlphaFoldDB" id="A0A1G9JFB1"/>
<feature type="region of interest" description="Disordered" evidence="1">
    <location>
        <begin position="1"/>
        <end position="21"/>
    </location>
</feature>
<gene>
    <name evidence="2" type="ORF">SAMN05216298_3612</name>
</gene>
<evidence type="ECO:0000256" key="1">
    <source>
        <dbReference type="SAM" id="MobiDB-lite"/>
    </source>
</evidence>
<protein>
    <submittedName>
        <fullName evidence="2">Uncharacterized protein</fullName>
    </submittedName>
</protein>
<evidence type="ECO:0000313" key="3">
    <source>
        <dbReference type="Proteomes" id="UP000198662"/>
    </source>
</evidence>
<proteinExistence type="predicted"/>
<keyword evidence="3" id="KW-1185">Reference proteome</keyword>
<evidence type="ECO:0000313" key="2">
    <source>
        <dbReference type="EMBL" id="SDL36250.1"/>
    </source>
</evidence>
<dbReference type="Proteomes" id="UP000198662">
    <property type="component" value="Unassembled WGS sequence"/>
</dbReference>
<sequence length="68" mass="7866">MRAAHHPHRARRNSEVLRSKHERLVRPSDANAKSRKGLGCREARLPLAAMRGDRGLYWRFRIQGVLVP</sequence>
<accession>A0A1G9JFB1</accession>
<feature type="compositionally biased region" description="Basic and acidic residues" evidence="1">
    <location>
        <begin position="12"/>
        <end position="21"/>
    </location>
</feature>